<protein>
    <submittedName>
        <fullName evidence="2">Uncharacterized protein</fullName>
    </submittedName>
</protein>
<dbReference type="EMBL" id="BPLR01005917">
    <property type="protein sequence ID" value="GIY06027.1"/>
    <property type="molecule type" value="Genomic_DNA"/>
</dbReference>
<evidence type="ECO:0000256" key="1">
    <source>
        <dbReference type="SAM" id="MobiDB-lite"/>
    </source>
</evidence>
<proteinExistence type="predicted"/>
<evidence type="ECO:0000313" key="2">
    <source>
        <dbReference type="EMBL" id="GIY06027.1"/>
    </source>
</evidence>
<keyword evidence="3" id="KW-1185">Reference proteome</keyword>
<evidence type="ECO:0000313" key="3">
    <source>
        <dbReference type="Proteomes" id="UP001054945"/>
    </source>
</evidence>
<comment type="caution">
    <text evidence="2">The sequence shown here is derived from an EMBL/GenBank/DDBJ whole genome shotgun (WGS) entry which is preliminary data.</text>
</comment>
<reference evidence="2 3" key="1">
    <citation type="submission" date="2021-06" db="EMBL/GenBank/DDBJ databases">
        <title>Caerostris extrusa draft genome.</title>
        <authorList>
            <person name="Kono N."/>
            <person name="Arakawa K."/>
        </authorList>
    </citation>
    <scope>NUCLEOTIDE SEQUENCE [LARGE SCALE GENOMIC DNA]</scope>
</reference>
<dbReference type="AlphaFoldDB" id="A0AAV4QCK1"/>
<feature type="region of interest" description="Disordered" evidence="1">
    <location>
        <begin position="42"/>
        <end position="66"/>
    </location>
</feature>
<sequence>MDRGGQAMCKKRHDLDIHEHTAEKREGPIVLNHRAKMTYSKSVPPKHLSINNLPNGSEIEVRESEK</sequence>
<name>A0AAV4QCK1_CAEEX</name>
<gene>
    <name evidence="2" type="ORF">CEXT_284771</name>
</gene>
<accession>A0AAV4QCK1</accession>
<dbReference type="Proteomes" id="UP001054945">
    <property type="component" value="Unassembled WGS sequence"/>
</dbReference>
<organism evidence="2 3">
    <name type="scientific">Caerostris extrusa</name>
    <name type="common">Bark spider</name>
    <name type="synonym">Caerostris bankana</name>
    <dbReference type="NCBI Taxonomy" id="172846"/>
    <lineage>
        <taxon>Eukaryota</taxon>
        <taxon>Metazoa</taxon>
        <taxon>Ecdysozoa</taxon>
        <taxon>Arthropoda</taxon>
        <taxon>Chelicerata</taxon>
        <taxon>Arachnida</taxon>
        <taxon>Araneae</taxon>
        <taxon>Araneomorphae</taxon>
        <taxon>Entelegynae</taxon>
        <taxon>Araneoidea</taxon>
        <taxon>Araneidae</taxon>
        <taxon>Caerostris</taxon>
    </lineage>
</organism>